<feature type="coiled-coil region" evidence="1">
    <location>
        <begin position="101"/>
        <end position="156"/>
    </location>
</feature>
<dbReference type="InterPro" id="IPR004244">
    <property type="entry name" value="Transposase_22"/>
</dbReference>
<keyword evidence="1" id="KW-0175">Coiled coil</keyword>
<feature type="domain" description="L1 transposable element RRM" evidence="3">
    <location>
        <begin position="159"/>
        <end position="251"/>
    </location>
</feature>
<reference evidence="4" key="2">
    <citation type="submission" date="2025-09" db="UniProtKB">
        <authorList>
            <consortium name="Ensembl"/>
        </authorList>
    </citation>
    <scope>IDENTIFICATION</scope>
</reference>
<evidence type="ECO:0000256" key="1">
    <source>
        <dbReference type="SAM" id="Coils"/>
    </source>
</evidence>
<dbReference type="InterPro" id="IPR042566">
    <property type="entry name" value="L1_C"/>
</dbReference>
<dbReference type="GeneTree" id="ENSGT01040000240549"/>
<protein>
    <recommendedName>
        <fullName evidence="3">L1 transposable element RRM domain-containing protein</fullName>
    </recommendedName>
</protein>
<dbReference type="PANTHER" id="PTHR11505">
    <property type="entry name" value="L1 TRANSPOSABLE ELEMENT-RELATED"/>
    <property type="match status" value="1"/>
</dbReference>
<dbReference type="Gene3D" id="3.30.70.1820">
    <property type="entry name" value="L1 transposable element, RRM domain"/>
    <property type="match status" value="1"/>
</dbReference>
<proteinExistence type="predicted"/>
<dbReference type="FunFam" id="3.30.70.1820:FF:000004">
    <property type="entry name" value="Uncharacterized protein"/>
    <property type="match status" value="1"/>
</dbReference>
<organism evidence="4 5">
    <name type="scientific">Cyprinus carpio carpio</name>
    <dbReference type="NCBI Taxonomy" id="630221"/>
    <lineage>
        <taxon>Eukaryota</taxon>
        <taxon>Metazoa</taxon>
        <taxon>Chordata</taxon>
        <taxon>Craniata</taxon>
        <taxon>Vertebrata</taxon>
        <taxon>Euteleostomi</taxon>
        <taxon>Actinopterygii</taxon>
        <taxon>Neopterygii</taxon>
        <taxon>Teleostei</taxon>
        <taxon>Ostariophysi</taxon>
        <taxon>Cypriniformes</taxon>
        <taxon>Cyprinidae</taxon>
        <taxon>Cyprininae</taxon>
        <taxon>Cyprinus</taxon>
    </lineage>
</organism>
<dbReference type="Gene3D" id="3.30.250.20">
    <property type="entry name" value="L1 transposable element, C-terminal domain"/>
    <property type="match status" value="1"/>
</dbReference>
<dbReference type="Ensembl" id="ENSCCRT00000146130.1">
    <property type="protein sequence ID" value="ENSCCRP00000159486.1"/>
    <property type="gene ID" value="ENSCCRG00000068236.1"/>
</dbReference>
<evidence type="ECO:0000259" key="3">
    <source>
        <dbReference type="Pfam" id="PF02994"/>
    </source>
</evidence>
<dbReference type="Proteomes" id="UP001108240">
    <property type="component" value="Unplaced"/>
</dbReference>
<dbReference type="AlphaFoldDB" id="A0A9J8BZA0"/>
<evidence type="ECO:0000313" key="5">
    <source>
        <dbReference type="Proteomes" id="UP001108240"/>
    </source>
</evidence>
<keyword evidence="5" id="KW-1185">Reference proteome</keyword>
<name>A0A9J8BZA0_CYPCA</name>
<feature type="compositionally biased region" description="Basic and acidic residues" evidence="2">
    <location>
        <begin position="32"/>
        <end position="50"/>
    </location>
</feature>
<accession>A0A9J8BZA0</accession>
<dbReference type="Pfam" id="PF02994">
    <property type="entry name" value="Transposase_22"/>
    <property type="match status" value="1"/>
</dbReference>
<dbReference type="OMA" id="RKANKNM"/>
<evidence type="ECO:0000256" key="2">
    <source>
        <dbReference type="SAM" id="MobiDB-lite"/>
    </source>
</evidence>
<sequence>VPKIIRKYLLIFHIFLTNMAPKLSKNKGGKTSKSDRDEGLSASEDHEEVKLAGVTQTSEAESSDAETSRESNPANLDNIFQAIISLKSEFSAKFESVLTILTDVKNQIGDCSARLTEAEERISQTEDTVDKLQSTAKMLEDKIKLLSAKTEDLENRSRRSNVRLVGLPEKAEGRDACGFLENWLPDALGMEPLRSPLIIERAHRIASVRSDDKAPPRALIMKFLNYKDKVRVLNAAREKKEVLYKGKRVMLFPDFSAKVSKKRQRYNEVKKKLRAKGLDYRFLFPSRLQVSFNGTLYTFENPGEVETFLDNPPE</sequence>
<reference evidence="4" key="1">
    <citation type="submission" date="2025-08" db="UniProtKB">
        <authorList>
            <consortium name="Ensembl"/>
        </authorList>
    </citation>
    <scope>IDENTIFICATION</scope>
</reference>
<evidence type="ECO:0000313" key="4">
    <source>
        <dbReference type="Ensembl" id="ENSCCRP00000159486.1"/>
    </source>
</evidence>
<dbReference type="InterPro" id="IPR043636">
    <property type="entry name" value="L1_RRM_dom"/>
</dbReference>
<feature type="region of interest" description="Disordered" evidence="2">
    <location>
        <begin position="24"/>
        <end position="72"/>
    </location>
</feature>